<dbReference type="PROSITE" id="PS51257">
    <property type="entry name" value="PROKAR_LIPOPROTEIN"/>
    <property type="match status" value="1"/>
</dbReference>
<name>A0A919J7R2_9ACTN</name>
<protein>
    <submittedName>
        <fullName evidence="3">DUF305 domain-containing protein</fullName>
    </submittedName>
</protein>
<dbReference type="RefSeq" id="WP_203820962.1">
    <property type="nucleotide sequence ID" value="NZ_BAAABP010000043.1"/>
</dbReference>
<feature type="domain" description="DUF305" evidence="2">
    <location>
        <begin position="37"/>
        <end position="180"/>
    </location>
</feature>
<dbReference type="Proteomes" id="UP000598174">
    <property type="component" value="Unassembled WGS sequence"/>
</dbReference>
<gene>
    <name evidence="3" type="ORF">Afe05nite_64030</name>
</gene>
<accession>A0A919J7R2</accession>
<dbReference type="Pfam" id="PF03713">
    <property type="entry name" value="DUF305"/>
    <property type="match status" value="1"/>
</dbReference>
<evidence type="ECO:0000256" key="1">
    <source>
        <dbReference type="SAM" id="SignalP"/>
    </source>
</evidence>
<keyword evidence="4" id="KW-1185">Reference proteome</keyword>
<dbReference type="AlphaFoldDB" id="A0A919J7R2"/>
<dbReference type="Gene3D" id="1.20.1260.10">
    <property type="match status" value="1"/>
</dbReference>
<dbReference type="InterPro" id="IPR005183">
    <property type="entry name" value="DUF305_CopM-like"/>
</dbReference>
<reference evidence="3" key="1">
    <citation type="submission" date="2021-01" db="EMBL/GenBank/DDBJ databases">
        <title>Whole genome shotgun sequence of Actinoplanes ferrugineus NBRC 15555.</title>
        <authorList>
            <person name="Komaki H."/>
            <person name="Tamura T."/>
        </authorList>
    </citation>
    <scope>NUCLEOTIDE SEQUENCE</scope>
    <source>
        <strain evidence="3">NBRC 15555</strain>
    </source>
</reference>
<organism evidence="3 4">
    <name type="scientific">Paractinoplanes ferrugineus</name>
    <dbReference type="NCBI Taxonomy" id="113564"/>
    <lineage>
        <taxon>Bacteria</taxon>
        <taxon>Bacillati</taxon>
        <taxon>Actinomycetota</taxon>
        <taxon>Actinomycetes</taxon>
        <taxon>Micromonosporales</taxon>
        <taxon>Micromonosporaceae</taxon>
        <taxon>Paractinoplanes</taxon>
    </lineage>
</organism>
<feature type="chain" id="PRO_5039482381" evidence="1">
    <location>
        <begin position="24"/>
        <end position="185"/>
    </location>
</feature>
<comment type="caution">
    <text evidence="3">The sequence shown here is derived from an EMBL/GenBank/DDBJ whole genome shotgun (WGS) entry which is preliminary data.</text>
</comment>
<dbReference type="EMBL" id="BOMM01000056">
    <property type="protein sequence ID" value="GIE14563.1"/>
    <property type="molecule type" value="Genomic_DNA"/>
</dbReference>
<dbReference type="InterPro" id="IPR012347">
    <property type="entry name" value="Ferritin-like"/>
</dbReference>
<sequence length="185" mass="19959">MASRLIRLVLLVALVAGCAKQPAAGTAERARPFNAVDVMFLQMALAQIADGSQVAELAETRAGGETATIASELKKQWSVEDGTMRRWLLGWQQPLTADPDRAAHAGHGELHRSRPQDLEELRATRGRAFDRTAVSLLLGHLGNCVETSRMEQAGGAYPPARTLAESMTTGHRDQIARLLRIAALG</sequence>
<feature type="signal peptide" evidence="1">
    <location>
        <begin position="1"/>
        <end position="23"/>
    </location>
</feature>
<evidence type="ECO:0000259" key="2">
    <source>
        <dbReference type="Pfam" id="PF03713"/>
    </source>
</evidence>
<evidence type="ECO:0000313" key="3">
    <source>
        <dbReference type="EMBL" id="GIE14563.1"/>
    </source>
</evidence>
<keyword evidence="1" id="KW-0732">Signal</keyword>
<proteinExistence type="predicted"/>
<evidence type="ECO:0000313" key="4">
    <source>
        <dbReference type="Proteomes" id="UP000598174"/>
    </source>
</evidence>